<feature type="domain" description="Spc7 kinetochore protein" evidence="3">
    <location>
        <begin position="693"/>
        <end position="1017"/>
    </location>
</feature>
<dbReference type="OrthoDB" id="5592879at2759"/>
<feature type="compositionally biased region" description="Basic and acidic residues" evidence="2">
    <location>
        <begin position="433"/>
        <end position="451"/>
    </location>
</feature>
<evidence type="ECO:0000313" key="5">
    <source>
        <dbReference type="Proteomes" id="UP000807716"/>
    </source>
</evidence>
<evidence type="ECO:0000259" key="3">
    <source>
        <dbReference type="SMART" id="SM00787"/>
    </source>
</evidence>
<feature type="region of interest" description="Disordered" evidence="2">
    <location>
        <begin position="379"/>
        <end position="535"/>
    </location>
</feature>
<dbReference type="PANTHER" id="PTHR28260">
    <property type="entry name" value="SPINDLE POLE BODY COMPONENT SPC105"/>
    <property type="match status" value="1"/>
</dbReference>
<protein>
    <recommendedName>
        <fullName evidence="3">Spc7 kinetochore protein domain-containing protein</fullName>
    </recommendedName>
</protein>
<feature type="compositionally biased region" description="Basic and acidic residues" evidence="2">
    <location>
        <begin position="109"/>
        <end position="123"/>
    </location>
</feature>
<dbReference type="GO" id="GO:1990758">
    <property type="term" value="P:mitotic sister chromatid biorientation"/>
    <property type="evidence" value="ECO:0007669"/>
    <property type="project" value="TreeGrafter"/>
</dbReference>
<accession>A0A9P6Q3P6</accession>
<dbReference type="GO" id="GO:0000776">
    <property type="term" value="C:kinetochore"/>
    <property type="evidence" value="ECO:0007669"/>
    <property type="project" value="TreeGrafter"/>
</dbReference>
<dbReference type="SUPFAM" id="SSF52047">
    <property type="entry name" value="RNI-like"/>
    <property type="match status" value="1"/>
</dbReference>
<feature type="compositionally biased region" description="Polar residues" evidence="2">
    <location>
        <begin position="379"/>
        <end position="392"/>
    </location>
</feature>
<dbReference type="GO" id="GO:0007094">
    <property type="term" value="P:mitotic spindle assembly checkpoint signaling"/>
    <property type="evidence" value="ECO:0007669"/>
    <property type="project" value="TreeGrafter"/>
</dbReference>
<dbReference type="SMART" id="SM00787">
    <property type="entry name" value="Spc7"/>
    <property type="match status" value="1"/>
</dbReference>
<dbReference type="Gene3D" id="3.80.10.10">
    <property type="entry name" value="Ribonuclease Inhibitor"/>
    <property type="match status" value="1"/>
</dbReference>
<feature type="region of interest" description="Disordered" evidence="2">
    <location>
        <begin position="674"/>
        <end position="703"/>
    </location>
</feature>
<dbReference type="InterPro" id="IPR033338">
    <property type="entry name" value="Spc105/Spc7"/>
</dbReference>
<feature type="region of interest" description="Disordered" evidence="2">
    <location>
        <begin position="1873"/>
        <end position="1894"/>
    </location>
</feature>
<name>A0A9P6Q3P6_9FUNG</name>
<dbReference type="PANTHER" id="PTHR28260:SF1">
    <property type="entry name" value="SPINDLE POLE BODY COMPONENT SPC105"/>
    <property type="match status" value="1"/>
</dbReference>
<keyword evidence="1" id="KW-0175">Coiled coil</keyword>
<dbReference type="Pfam" id="PF18210">
    <property type="entry name" value="Knl1_RWD_C"/>
    <property type="match status" value="1"/>
</dbReference>
<evidence type="ECO:0000313" key="4">
    <source>
        <dbReference type="EMBL" id="KAG0259976.1"/>
    </source>
</evidence>
<feature type="region of interest" description="Disordered" evidence="2">
    <location>
        <begin position="56"/>
        <end position="221"/>
    </location>
</feature>
<feature type="compositionally biased region" description="Polar residues" evidence="2">
    <location>
        <begin position="415"/>
        <end position="432"/>
    </location>
</feature>
<feature type="compositionally biased region" description="Low complexity" evidence="2">
    <location>
        <begin position="1876"/>
        <end position="1887"/>
    </location>
</feature>
<feature type="region of interest" description="Disordered" evidence="2">
    <location>
        <begin position="1137"/>
        <end position="1161"/>
    </location>
</feature>
<dbReference type="InterPro" id="IPR013253">
    <property type="entry name" value="Spc7_domain"/>
</dbReference>
<dbReference type="EMBL" id="JAAAJB010000264">
    <property type="protein sequence ID" value="KAG0259976.1"/>
    <property type="molecule type" value="Genomic_DNA"/>
</dbReference>
<evidence type="ECO:0000256" key="2">
    <source>
        <dbReference type="SAM" id="MobiDB-lite"/>
    </source>
</evidence>
<comment type="caution">
    <text evidence="4">The sequence shown here is derived from an EMBL/GenBank/DDBJ whole genome shotgun (WGS) entry which is preliminary data.</text>
</comment>
<feature type="coiled-coil region" evidence="1">
    <location>
        <begin position="899"/>
        <end position="940"/>
    </location>
</feature>
<feature type="compositionally biased region" description="Polar residues" evidence="2">
    <location>
        <begin position="124"/>
        <end position="135"/>
    </location>
</feature>
<reference evidence="4" key="1">
    <citation type="journal article" date="2020" name="Fungal Divers.">
        <title>Resolving the Mortierellaceae phylogeny through synthesis of multi-gene phylogenetics and phylogenomics.</title>
        <authorList>
            <person name="Vandepol N."/>
            <person name="Liber J."/>
            <person name="Desiro A."/>
            <person name="Na H."/>
            <person name="Kennedy M."/>
            <person name="Barry K."/>
            <person name="Grigoriev I.V."/>
            <person name="Miller A.N."/>
            <person name="O'Donnell K."/>
            <person name="Stajich J.E."/>
            <person name="Bonito G."/>
        </authorList>
    </citation>
    <scope>NUCLEOTIDE SEQUENCE</scope>
    <source>
        <strain evidence="4">BC1065</strain>
    </source>
</reference>
<organism evidence="4 5">
    <name type="scientific">Actinomortierella ambigua</name>
    <dbReference type="NCBI Taxonomy" id="1343610"/>
    <lineage>
        <taxon>Eukaryota</taxon>
        <taxon>Fungi</taxon>
        <taxon>Fungi incertae sedis</taxon>
        <taxon>Mucoromycota</taxon>
        <taxon>Mortierellomycotina</taxon>
        <taxon>Mortierellomycetes</taxon>
        <taxon>Mortierellales</taxon>
        <taxon>Mortierellaceae</taxon>
        <taxon>Actinomortierella</taxon>
    </lineage>
</organism>
<sequence length="2047" mass="227332">MDTPSTAPIPDFAKEGSLSTDLLRRQTLSSTTELKKSRKSIGRRVSFAATARIRMFEKDEHEDESPPNPTGFLDDLHPRVGLENIFGLGLSSQEDQEDGDNSGTGELNEVLHDGHTSTSERTDGTGSSLGESDSSVFGDGLPSSESSDDDENDAYTPNLQDVKRSSGIGLNPEAAEDLLGPPVLGDDGDHTADMSLVDSTQTSFPDLDRDDSWTGTSFPDNEELEDHSLFRFKNHRSSIPSRHSFTTDPHEPVQDEGDDSMDVTNCIGGIVDATQALEVDAQDGSKNSPAEKTAETILHGINKSPAFATPNTEWAQEDVTDMDITTPIGVGIHAESLVDMTAPFGSSLEDVTANFSDASAMDFTQPIGVGILESQTPNFASQETSQTNSQVRQEGVDNATPGVEPVPEAMDEDTQTQYDAPSTEVASDMTQESLREQETENAEQEHTERRSLKSGQVNGSEMPPPSTPPRRKSRSSFTTAGGDGQDKRLSQSTSTTPTGSPPSTPPRRTSHSLLGSPTPGTPRRGLATPARFTPSTKARYHVFPEIFERQLNDARPSGTAPVFNNNYSVSPETSSLAKRIARYSTGASASFDSTIGDVAAEKRRNTFDVDTSKRAGTSGMRHPPSLGVSASGAQQSVADNLRAIANEGKSVSEGSNHDLHTKEAASKPVLPPLAAAPEATPAQPLTPKATEGGDTVMEKDDEDEPISLKTFLSLVGISFMDNLQSAHRRRTLLAEPKPSSPYAAEDYVKAMAILTPELDQYKSSCENAKSYIEESRKVVQEMETRVDSENPEFFAEYLDGEPAFQEFMRERFRMIKVHSRLAATEAWYQWREDMIKIQLDAFDHHLSKLKEDRAKVSALMKDAARVNPGVTQRHMELKKQLQQARERQQAFAQCDKEQLASLAEAIEEQGNQLNLFKRKLASKTNELAELTRKVEQLRVTERTERAHIAAAGKTIKDNQYIKDSDLARAKDQLATLQAIHLWRPLPPSSPPSAVPSASSSTNRTLAKADRVVRLVFDESLLVKIDLEKLLAGKRLEGVQITGYDGSEPDPLDSFQPSRRFISSMPVPKFKPLPEFAGLLRDFIAKVVEKYKTETTIQRILTDVGTFWTRVKHIRQEIRMIRAHHVVDLVAGSQENLEELQQQHRDSPSVDPFPSPPHYSVSRSPGPPIVVLDIRVRFNIPASGKREQPTKFYVWFTFTLNDLLSFPGPDSFSWRIEIVHGEINVEPINTVVATHSKTGGFNVLQKICTAIRQTFMVLFDAAVRRLYLDPFECAEHSTDACMNLCKWILALSPSTKPEIEQLRTDLAITRIPHRYQPPPSQHPGEGGGGAGESPYVDYLSFVKHVEILFTGDHDFQVAVELKKMMLPVLPWAVCPDGRFGQLSTITIISAEVNAFLPTIPSMTKLRTVIWDPTPYHKRRDMSGIRRFVETYVAAHGERGRKLVMYFETCEDGNDDEVFDEIDGVIPDLVDIYRLLDPFPPTKRSIVRGNSWMRCLAHKDRMDFGNIQEIDVNFDVELELLLPRFHKLESLRCEDGLISTRIFQWAVEELDQALRLQGSEGQSSLSSPLLPPPPSLRQLSSIPPLRKIDLFVDRAVIATTMRDIRTCFYNTIESVELCFTSATELFVGFLEAQDQEPDELSTYVNGARVLRVGSEWSVPKLQHLRLYGTDTRCFVSVDPNMTFSETPNLETLVFGDSSSLHEDPEELFHDEEHTPELVDDNMIRMLNLEPCCPWNLPKLRELGLRGAAAAQFHPDTLAYTTELEDLSLNMRPVYVSIPSLADAWGVPTSSSSSSSSSSFGFGAQETGPLDHWRWPLPKLKRLFLSGCGAYAFTIRALKMLPALEQLTLVVSSDKLNGHCLTSLISSGTWVSEKHNGLAPSSPRPTAASPFEADTNDMDMDVVSGDDDVDGDGYGYGGSETTLTNGRMALTTLKFPQLRHLYLKGHWRMNLPALLVLLRRFPQLQEVWLTSVPWKLVDEKFVQLGPWHPSLKLVWITTVDCDVAPPQRMSKLLSLQLLPISRRPVKETEGFTALCVDHDWFLVEKKIKKW</sequence>
<dbReference type="Pfam" id="PF08317">
    <property type="entry name" value="Spc7"/>
    <property type="match status" value="1"/>
</dbReference>
<keyword evidence="5" id="KW-1185">Reference proteome</keyword>
<proteinExistence type="predicted"/>
<dbReference type="GO" id="GO:0034501">
    <property type="term" value="P:protein localization to kinetochore"/>
    <property type="evidence" value="ECO:0007669"/>
    <property type="project" value="TreeGrafter"/>
</dbReference>
<feature type="compositionally biased region" description="Low complexity" evidence="2">
    <location>
        <begin position="674"/>
        <end position="687"/>
    </location>
</feature>
<gene>
    <name evidence="4" type="ORF">DFQ27_003788</name>
</gene>
<dbReference type="Proteomes" id="UP000807716">
    <property type="component" value="Unassembled WGS sequence"/>
</dbReference>
<feature type="region of interest" description="Disordered" evidence="2">
    <location>
        <begin position="611"/>
        <end position="630"/>
    </location>
</feature>
<evidence type="ECO:0000256" key="1">
    <source>
        <dbReference type="SAM" id="Coils"/>
    </source>
</evidence>
<feature type="region of interest" description="Disordered" evidence="2">
    <location>
        <begin position="1"/>
        <end position="24"/>
    </location>
</feature>
<dbReference type="InterPro" id="IPR040850">
    <property type="entry name" value="Knl1_RWD_C"/>
</dbReference>
<dbReference type="InterPro" id="IPR032675">
    <property type="entry name" value="LRR_dom_sf"/>
</dbReference>